<protein>
    <submittedName>
        <fullName evidence="2">Uncharacterized protein DUF3558</fullName>
    </submittedName>
</protein>
<feature type="region of interest" description="Disordered" evidence="1">
    <location>
        <begin position="1"/>
        <end position="39"/>
    </location>
</feature>
<comment type="caution">
    <text evidence="2">The sequence shown here is derived from an EMBL/GenBank/DDBJ whole genome shotgun (WGS) entry which is preliminary data.</text>
</comment>
<feature type="compositionally biased region" description="Low complexity" evidence="1">
    <location>
        <begin position="1"/>
        <end position="24"/>
    </location>
</feature>
<evidence type="ECO:0000313" key="3">
    <source>
        <dbReference type="Proteomes" id="UP000243542"/>
    </source>
</evidence>
<evidence type="ECO:0000313" key="2">
    <source>
        <dbReference type="EMBL" id="PFG47412.1"/>
    </source>
</evidence>
<gene>
    <name evidence="2" type="ORF">ATK36_2454</name>
</gene>
<dbReference type="AlphaFoldDB" id="A0A2A9FA43"/>
<organism evidence="2 3">
    <name type="scientific">Amycolatopsis sulphurea</name>
    <dbReference type="NCBI Taxonomy" id="76022"/>
    <lineage>
        <taxon>Bacteria</taxon>
        <taxon>Bacillati</taxon>
        <taxon>Actinomycetota</taxon>
        <taxon>Actinomycetes</taxon>
        <taxon>Pseudonocardiales</taxon>
        <taxon>Pseudonocardiaceae</taxon>
        <taxon>Amycolatopsis</taxon>
    </lineage>
</organism>
<proteinExistence type="predicted"/>
<sequence>MAAPASSAPVPASSAAALPHSGAPKVERPLPASVLSGPPCQEALTSDQLKQIFGMVPQGKPDTLPGIGPECDWSNIDAGAGLGIYYATQPRQGLSGLYQNTKPRSKLWRELSPIQGFPAVASSSVSAGDKNGFCQVSVGITDESSVDVSLTPSDAKLAAGVDPCVLSERVAGMVVTNLKRKAGA</sequence>
<reference evidence="2 3" key="1">
    <citation type="submission" date="2017-10" db="EMBL/GenBank/DDBJ databases">
        <title>Sequencing the genomes of 1000 actinobacteria strains.</title>
        <authorList>
            <person name="Klenk H.-P."/>
        </authorList>
    </citation>
    <scope>NUCLEOTIDE SEQUENCE [LARGE SCALE GENOMIC DNA]</scope>
    <source>
        <strain evidence="2 3">DSM 46092</strain>
    </source>
</reference>
<name>A0A2A9FA43_9PSEU</name>
<dbReference type="Proteomes" id="UP000243542">
    <property type="component" value="Unassembled WGS sequence"/>
</dbReference>
<evidence type="ECO:0000256" key="1">
    <source>
        <dbReference type="SAM" id="MobiDB-lite"/>
    </source>
</evidence>
<dbReference type="EMBL" id="PDJK01000002">
    <property type="protein sequence ID" value="PFG47412.1"/>
    <property type="molecule type" value="Genomic_DNA"/>
</dbReference>
<dbReference type="InterPro" id="IPR024520">
    <property type="entry name" value="DUF3558"/>
</dbReference>
<keyword evidence="3" id="KW-1185">Reference proteome</keyword>
<accession>A0A2A9FA43</accession>
<dbReference type="Pfam" id="PF12079">
    <property type="entry name" value="DUF3558"/>
    <property type="match status" value="1"/>
</dbReference>